<dbReference type="Proteomes" id="UP000198535">
    <property type="component" value="Unassembled WGS sequence"/>
</dbReference>
<dbReference type="GO" id="GO:0046872">
    <property type="term" value="F:metal ion binding"/>
    <property type="evidence" value="ECO:0007669"/>
    <property type="project" value="UniProtKB-KW"/>
</dbReference>
<comment type="similarity">
    <text evidence="6 8">Belongs to the fluoride channel Fluc/FEX (TC 1.A.43) family.</text>
</comment>
<dbReference type="PANTHER" id="PTHR28259">
    <property type="entry name" value="FLUORIDE EXPORT PROTEIN 1-RELATED"/>
    <property type="match status" value="1"/>
</dbReference>
<evidence type="ECO:0000256" key="6">
    <source>
        <dbReference type="ARBA" id="ARBA00035120"/>
    </source>
</evidence>
<keyword evidence="2 8" id="KW-1003">Cell membrane</keyword>
<dbReference type="STRING" id="487685.SAMN04488696_1231"/>
<feature type="binding site" evidence="8">
    <location>
        <position position="69"/>
    </location>
    <ligand>
        <name>Na(+)</name>
        <dbReference type="ChEBI" id="CHEBI:29101"/>
        <note>structural</note>
    </ligand>
</feature>
<name>A0A1I4QX94_9EURY</name>
<dbReference type="EMBL" id="FOUJ01000002">
    <property type="protein sequence ID" value="SFM44316.1"/>
    <property type="molecule type" value="Genomic_DNA"/>
</dbReference>
<keyword evidence="5 8" id="KW-0472">Membrane</keyword>
<keyword evidence="10" id="KW-1185">Reference proteome</keyword>
<comment type="subcellular location">
    <subcellularLocation>
        <location evidence="1 8">Cell membrane</location>
        <topology evidence="1 8">Multi-pass membrane protein</topology>
    </subcellularLocation>
</comment>
<dbReference type="HAMAP" id="MF_00454">
    <property type="entry name" value="FluC"/>
    <property type="match status" value="1"/>
</dbReference>
<reference evidence="10" key="1">
    <citation type="submission" date="2016-10" db="EMBL/GenBank/DDBJ databases">
        <authorList>
            <person name="Varghese N."/>
            <person name="Submissions S."/>
        </authorList>
    </citation>
    <scope>NUCLEOTIDE SEQUENCE [LARGE SCALE GENOMIC DNA]</scope>
    <source>
        <strain evidence="10">Mob M</strain>
    </source>
</reference>
<evidence type="ECO:0000256" key="4">
    <source>
        <dbReference type="ARBA" id="ARBA00022989"/>
    </source>
</evidence>
<comment type="catalytic activity">
    <reaction evidence="7">
        <text>fluoride(in) = fluoride(out)</text>
        <dbReference type="Rhea" id="RHEA:76159"/>
        <dbReference type="ChEBI" id="CHEBI:17051"/>
    </reaction>
    <physiologicalReaction direction="left-to-right" evidence="7">
        <dbReference type="Rhea" id="RHEA:76160"/>
    </physiologicalReaction>
</comment>
<evidence type="ECO:0000256" key="8">
    <source>
        <dbReference type="HAMAP-Rule" id="MF_00454"/>
    </source>
</evidence>
<feature type="binding site" evidence="8">
    <location>
        <position position="72"/>
    </location>
    <ligand>
        <name>Na(+)</name>
        <dbReference type="ChEBI" id="CHEBI:29101"/>
        <note>structural</note>
    </ligand>
</feature>
<gene>
    <name evidence="8" type="primary">fluC</name>
    <name evidence="8" type="synonym">crcB</name>
    <name evidence="9" type="ORF">SAMN04488696_1231</name>
</gene>
<dbReference type="PANTHER" id="PTHR28259:SF1">
    <property type="entry name" value="FLUORIDE EXPORT PROTEIN 1-RELATED"/>
    <property type="match status" value="1"/>
</dbReference>
<evidence type="ECO:0000256" key="3">
    <source>
        <dbReference type="ARBA" id="ARBA00022692"/>
    </source>
</evidence>
<keyword evidence="8" id="KW-0406">Ion transport</keyword>
<dbReference type="OrthoDB" id="253428at2157"/>
<feature type="transmembrane region" description="Helical" evidence="8">
    <location>
        <begin position="34"/>
        <end position="55"/>
    </location>
</feature>
<evidence type="ECO:0000313" key="10">
    <source>
        <dbReference type="Proteomes" id="UP000198535"/>
    </source>
</evidence>
<feature type="transmembrane region" description="Helical" evidence="8">
    <location>
        <begin position="6"/>
        <end position="22"/>
    </location>
</feature>
<dbReference type="GO" id="GO:0062054">
    <property type="term" value="F:fluoride channel activity"/>
    <property type="evidence" value="ECO:0007669"/>
    <property type="project" value="UniProtKB-UniRule"/>
</dbReference>
<evidence type="ECO:0000256" key="1">
    <source>
        <dbReference type="ARBA" id="ARBA00004651"/>
    </source>
</evidence>
<dbReference type="RefSeq" id="WP_091934723.1">
    <property type="nucleotide sequence ID" value="NZ_FOUJ01000002.1"/>
</dbReference>
<keyword evidence="4 8" id="KW-1133">Transmembrane helix</keyword>
<dbReference type="GO" id="GO:0005886">
    <property type="term" value="C:plasma membrane"/>
    <property type="evidence" value="ECO:0007669"/>
    <property type="project" value="UniProtKB-SubCell"/>
</dbReference>
<feature type="transmembrane region" description="Helical" evidence="8">
    <location>
        <begin position="92"/>
        <end position="115"/>
    </location>
</feature>
<sequence>MVSEIMLVGIGGSIGAILRYLVSGAIPKVNGIPAGTLAVNSIGSFILAAFTFTSVEGTLRFFISVGMLGSFTTFSTFAFESFKLLEEGESRYFLLNIALNVVVCLCAAALAHLIFVPY</sequence>
<organism evidence="9 10">
    <name type="scientific">Methanolobus profundi</name>
    <dbReference type="NCBI Taxonomy" id="487685"/>
    <lineage>
        <taxon>Archaea</taxon>
        <taxon>Methanobacteriati</taxon>
        <taxon>Methanobacteriota</taxon>
        <taxon>Stenosarchaea group</taxon>
        <taxon>Methanomicrobia</taxon>
        <taxon>Methanosarcinales</taxon>
        <taxon>Methanosarcinaceae</taxon>
        <taxon>Methanolobus</taxon>
    </lineage>
</organism>
<evidence type="ECO:0000256" key="7">
    <source>
        <dbReference type="ARBA" id="ARBA00035585"/>
    </source>
</evidence>
<dbReference type="InterPro" id="IPR003691">
    <property type="entry name" value="FluC"/>
</dbReference>
<dbReference type="NCBIfam" id="TIGR00494">
    <property type="entry name" value="crcB"/>
    <property type="match status" value="1"/>
</dbReference>
<dbReference type="GO" id="GO:0140114">
    <property type="term" value="P:cellular detoxification of fluoride"/>
    <property type="evidence" value="ECO:0007669"/>
    <property type="project" value="UniProtKB-UniRule"/>
</dbReference>
<accession>A0A1I4QX94</accession>
<evidence type="ECO:0000256" key="2">
    <source>
        <dbReference type="ARBA" id="ARBA00022475"/>
    </source>
</evidence>
<keyword evidence="3 8" id="KW-0812">Transmembrane</keyword>
<keyword evidence="8" id="KW-0479">Metal-binding</keyword>
<dbReference type="Pfam" id="PF02537">
    <property type="entry name" value="CRCB"/>
    <property type="match status" value="1"/>
</dbReference>
<keyword evidence="8" id="KW-0915">Sodium</keyword>
<comment type="activity regulation">
    <text evidence="8">Na(+) is not transported, but it plays an essential structural role and its presence is essential for fluoride channel function.</text>
</comment>
<keyword evidence="8" id="KW-0407">Ion channel</keyword>
<feature type="transmembrane region" description="Helical" evidence="8">
    <location>
        <begin position="61"/>
        <end position="80"/>
    </location>
</feature>
<dbReference type="AlphaFoldDB" id="A0A1I4QX94"/>
<evidence type="ECO:0000256" key="5">
    <source>
        <dbReference type="ARBA" id="ARBA00023136"/>
    </source>
</evidence>
<proteinExistence type="inferred from homology"/>
<protein>
    <recommendedName>
        <fullName evidence="8">Fluoride-specific ion channel FluC</fullName>
    </recommendedName>
</protein>
<evidence type="ECO:0000313" key="9">
    <source>
        <dbReference type="EMBL" id="SFM44316.1"/>
    </source>
</evidence>
<comment type="function">
    <text evidence="8">Fluoride-specific ion channel. Important for reducing fluoride concentration in the cell, thus reducing its toxicity.</text>
</comment>
<keyword evidence="8" id="KW-0813">Transport</keyword>